<dbReference type="Pfam" id="PF22784">
    <property type="entry name" value="PTP-SAK"/>
    <property type="match status" value="1"/>
</dbReference>
<accession>A0A8H7F1E5</accession>
<evidence type="ECO:0000313" key="3">
    <source>
        <dbReference type="EMBL" id="KAF7773123.1"/>
    </source>
</evidence>
<dbReference type="InterPro" id="IPR057023">
    <property type="entry name" value="PTP-SAK"/>
</dbReference>
<dbReference type="AlphaFoldDB" id="A0A8H7F1E5"/>
<name>A0A8H7F1E5_AGABI</name>
<dbReference type="PROSITE" id="PS00383">
    <property type="entry name" value="TYR_PHOSPHATASE_1"/>
    <property type="match status" value="1"/>
</dbReference>
<dbReference type="Proteomes" id="UP000629468">
    <property type="component" value="Unassembled WGS sequence"/>
</dbReference>
<dbReference type="SUPFAM" id="SSF52799">
    <property type="entry name" value="(Phosphotyrosine protein) phosphatases II"/>
    <property type="match status" value="1"/>
</dbReference>
<dbReference type="GO" id="GO:0016791">
    <property type="term" value="F:phosphatase activity"/>
    <property type="evidence" value="ECO:0007669"/>
    <property type="project" value="UniProtKB-ARBA"/>
</dbReference>
<evidence type="ECO:0000256" key="1">
    <source>
        <dbReference type="ARBA" id="ARBA00022801"/>
    </source>
</evidence>
<organism evidence="3 4">
    <name type="scientific">Agaricus bisporus var. burnettii</name>
    <dbReference type="NCBI Taxonomy" id="192524"/>
    <lineage>
        <taxon>Eukaryota</taxon>
        <taxon>Fungi</taxon>
        <taxon>Dikarya</taxon>
        <taxon>Basidiomycota</taxon>
        <taxon>Agaricomycotina</taxon>
        <taxon>Agaricomycetes</taxon>
        <taxon>Agaricomycetidae</taxon>
        <taxon>Agaricales</taxon>
        <taxon>Agaricineae</taxon>
        <taxon>Agaricaceae</taxon>
        <taxon>Agaricus</taxon>
    </lineage>
</organism>
<dbReference type="PROSITE" id="PS50056">
    <property type="entry name" value="TYR_PHOSPHATASE_2"/>
    <property type="match status" value="1"/>
</dbReference>
<gene>
    <name evidence="3" type="ORF">Agabi119p4_5290</name>
</gene>
<reference evidence="3 4" key="1">
    <citation type="journal article" name="Sci. Rep.">
        <title>Telomere-to-telomere assembled and centromere annotated genomes of the two main subspecies of the button mushroom Agaricus bisporus reveal especially polymorphic chromosome ends.</title>
        <authorList>
            <person name="Sonnenberg A.S.M."/>
            <person name="Sedaghat-Telgerd N."/>
            <person name="Lavrijssen B."/>
            <person name="Ohm R.A."/>
            <person name="Hendrickx P.M."/>
            <person name="Scholtmeijer K."/>
            <person name="Baars J.J.P."/>
            <person name="van Peer A."/>
        </authorList>
    </citation>
    <scope>NUCLEOTIDE SEQUENCE [LARGE SCALE GENOMIC DNA]</scope>
    <source>
        <strain evidence="3 4">H119_p4</strain>
    </source>
</reference>
<protein>
    <recommendedName>
        <fullName evidence="2">Tyrosine specific protein phosphatases domain-containing protein</fullName>
    </recommendedName>
</protein>
<dbReference type="EMBL" id="JABXXO010000007">
    <property type="protein sequence ID" value="KAF7773123.1"/>
    <property type="molecule type" value="Genomic_DNA"/>
</dbReference>
<evidence type="ECO:0000313" key="4">
    <source>
        <dbReference type="Proteomes" id="UP000629468"/>
    </source>
</evidence>
<sequence length="237" mass="26990">MSFSIRIPSTTSLLLCTRQQPLSLSDPTTESRFHDEKQERTWIPWPLTSIRPRPIPNSYWATPFVVACEYPWTPANPNKPKLFALLRAGVRTFIDLTESGELRPYHGEILTSCAEVLGIDMQTIEFHRFPIPDHSLPKSAEFMYPLMEVLRDNERRGRITAVHCRGGIGRTGVVIGCWLVESRRAKNGEEALAVIARKWKTVDKCKKYPHSPETGAQFDFVLRFKAAPRSTHTTISV</sequence>
<comment type="caution">
    <text evidence="3">The sequence shown here is derived from an EMBL/GenBank/DDBJ whole genome shotgun (WGS) entry which is preliminary data.</text>
</comment>
<dbReference type="InterPro" id="IPR029021">
    <property type="entry name" value="Prot-tyrosine_phosphatase-like"/>
</dbReference>
<dbReference type="Gene3D" id="3.90.190.10">
    <property type="entry name" value="Protein tyrosine phosphatase superfamily"/>
    <property type="match status" value="1"/>
</dbReference>
<proteinExistence type="predicted"/>
<evidence type="ECO:0000259" key="2">
    <source>
        <dbReference type="PROSITE" id="PS50056"/>
    </source>
</evidence>
<dbReference type="InterPro" id="IPR050561">
    <property type="entry name" value="PTP"/>
</dbReference>
<dbReference type="InterPro" id="IPR016130">
    <property type="entry name" value="Tyr_Pase_AS"/>
</dbReference>
<feature type="domain" description="Tyrosine specific protein phosphatases" evidence="2">
    <location>
        <begin position="140"/>
        <end position="181"/>
    </location>
</feature>
<dbReference type="PANTHER" id="PTHR23339">
    <property type="entry name" value="TYROSINE SPECIFIC PROTEIN PHOSPHATASE AND DUAL SPECIFICITY PROTEIN PHOSPHATASE"/>
    <property type="match status" value="1"/>
</dbReference>
<keyword evidence="1" id="KW-0378">Hydrolase</keyword>
<dbReference type="InterPro" id="IPR000387">
    <property type="entry name" value="Tyr_Pase_dom"/>
</dbReference>